<feature type="compositionally biased region" description="Polar residues" evidence="1">
    <location>
        <begin position="168"/>
        <end position="178"/>
    </location>
</feature>
<evidence type="ECO:0000313" key="2">
    <source>
        <dbReference type="EMBL" id="KKN86297.1"/>
    </source>
</evidence>
<proteinExistence type="predicted"/>
<organism evidence="2">
    <name type="scientific">marine sediment metagenome</name>
    <dbReference type="NCBI Taxonomy" id="412755"/>
    <lineage>
        <taxon>unclassified sequences</taxon>
        <taxon>metagenomes</taxon>
        <taxon>ecological metagenomes</taxon>
    </lineage>
</organism>
<protein>
    <recommendedName>
        <fullName evidence="3">DUF4177 domain-containing protein</fullName>
    </recommendedName>
</protein>
<dbReference type="EMBL" id="LAZR01000149">
    <property type="protein sequence ID" value="KKN86297.1"/>
    <property type="molecule type" value="Genomic_DNA"/>
</dbReference>
<reference evidence="2" key="1">
    <citation type="journal article" date="2015" name="Nature">
        <title>Complex archaea that bridge the gap between prokaryotes and eukaryotes.</title>
        <authorList>
            <person name="Spang A."/>
            <person name="Saw J.H."/>
            <person name="Jorgensen S.L."/>
            <person name="Zaremba-Niedzwiedzka K."/>
            <person name="Martijn J."/>
            <person name="Lind A.E."/>
            <person name="van Eijk R."/>
            <person name="Schleper C."/>
            <person name="Guy L."/>
            <person name="Ettema T.J."/>
        </authorList>
    </citation>
    <scope>NUCLEOTIDE SEQUENCE</scope>
</reference>
<evidence type="ECO:0008006" key="3">
    <source>
        <dbReference type="Google" id="ProtNLM"/>
    </source>
</evidence>
<comment type="caution">
    <text evidence="2">The sequence shown here is derived from an EMBL/GenBank/DDBJ whole genome shotgun (WGS) entry which is preliminary data.</text>
</comment>
<name>A0A0F9UG38_9ZZZZ</name>
<dbReference type="AlphaFoldDB" id="A0A0F9UG38"/>
<gene>
    <name evidence="2" type="ORF">LCGC14_0269960</name>
</gene>
<feature type="region of interest" description="Disordered" evidence="1">
    <location>
        <begin position="78"/>
        <end position="224"/>
    </location>
</feature>
<evidence type="ECO:0000256" key="1">
    <source>
        <dbReference type="SAM" id="MobiDB-lite"/>
    </source>
</evidence>
<sequence>MPRYEYKVVPAPTKGLKVKNIKGAEARFSHAIQELMNGLSGYGWEYQRAETLPSTERVGLTGSTTEWRNVLVFRRLREDAPDTAPTELLPPPSDTMEEPEATALDANTDNAEDESYFEDQHGETDEDEETAAVAPTMLNALASRRKASTVEVPAQSKPEAEKLAAKTQVETDSQTKSIDTSEEKPAGDPQTKSVDEKAAKASDETKDAPAPEDVPASKVDKTPD</sequence>
<feature type="compositionally biased region" description="Basic and acidic residues" evidence="1">
    <location>
        <begin position="193"/>
        <end position="209"/>
    </location>
</feature>
<accession>A0A0F9UG38</accession>